<feature type="signal peptide" evidence="1">
    <location>
        <begin position="1"/>
        <end position="20"/>
    </location>
</feature>
<dbReference type="Proteomes" id="UP000015520">
    <property type="component" value="Unassembled WGS sequence"/>
</dbReference>
<keyword evidence="3" id="KW-1185">Reference proteome</keyword>
<dbReference type="EMBL" id="AUPZ01000007">
    <property type="protein sequence ID" value="EQB39471.1"/>
    <property type="molecule type" value="Genomic_DNA"/>
</dbReference>
<keyword evidence="1" id="KW-0732">Signal</keyword>
<reference evidence="2 3" key="1">
    <citation type="submission" date="2013-07" db="EMBL/GenBank/DDBJ databases">
        <title>Sulfurimonas hongkongensis AST-10 Genome Sequencing.</title>
        <authorList>
            <person name="Cai L."/>
            <person name="Zhang T."/>
        </authorList>
    </citation>
    <scope>NUCLEOTIDE SEQUENCE [LARGE SCALE GENOMIC DNA]</scope>
    <source>
        <strain evidence="2 3">AST-10</strain>
    </source>
</reference>
<comment type="caution">
    <text evidence="2">The sequence shown here is derived from an EMBL/GenBank/DDBJ whole genome shotgun (WGS) entry which is preliminary data.</text>
</comment>
<dbReference type="eggNOG" id="COG1331">
    <property type="taxonomic scope" value="Bacteria"/>
</dbReference>
<accession>T0JMT4</accession>
<evidence type="ECO:0000256" key="1">
    <source>
        <dbReference type="SAM" id="SignalP"/>
    </source>
</evidence>
<evidence type="ECO:0000313" key="2">
    <source>
        <dbReference type="EMBL" id="EQB39471.1"/>
    </source>
</evidence>
<evidence type="ECO:0000313" key="3">
    <source>
        <dbReference type="Proteomes" id="UP000015520"/>
    </source>
</evidence>
<evidence type="ECO:0008006" key="4">
    <source>
        <dbReference type="Google" id="ProtNLM"/>
    </source>
</evidence>
<dbReference type="RefSeq" id="WP_021287391.1">
    <property type="nucleotide sequence ID" value="NZ_AUPZ01000007.1"/>
</dbReference>
<organism evidence="2 3">
    <name type="scientific">Sulfurimonas hongkongensis</name>
    <dbReference type="NCBI Taxonomy" id="1172190"/>
    <lineage>
        <taxon>Bacteria</taxon>
        <taxon>Pseudomonadati</taxon>
        <taxon>Campylobacterota</taxon>
        <taxon>Epsilonproteobacteria</taxon>
        <taxon>Campylobacterales</taxon>
        <taxon>Sulfurimonadaceae</taxon>
        <taxon>Sulfurimonas</taxon>
    </lineage>
</organism>
<feature type="chain" id="PRO_5004578148" description="Thioredoxin family protein" evidence="1">
    <location>
        <begin position="21"/>
        <end position="133"/>
    </location>
</feature>
<dbReference type="InterPro" id="IPR036249">
    <property type="entry name" value="Thioredoxin-like_sf"/>
</dbReference>
<name>T0JMT4_9BACT</name>
<dbReference type="AlphaFoldDB" id="T0JMT4"/>
<dbReference type="Gene3D" id="3.40.30.10">
    <property type="entry name" value="Glutaredoxin"/>
    <property type="match status" value="1"/>
</dbReference>
<protein>
    <recommendedName>
        <fullName evidence="4">Thioredoxin family protein</fullName>
    </recommendedName>
</protein>
<dbReference type="STRING" id="1172190.M947_05615"/>
<gene>
    <name evidence="2" type="ORF">M947_05615</name>
</gene>
<proteinExistence type="predicted"/>
<dbReference type="SUPFAM" id="SSF52833">
    <property type="entry name" value="Thioredoxin-like"/>
    <property type="match status" value="1"/>
</dbReference>
<dbReference type="Pfam" id="PF13899">
    <property type="entry name" value="Thioredoxin_7"/>
    <property type="match status" value="1"/>
</dbReference>
<sequence>MRNSIKFLLLLPLFITTLQADHVRWLNDFDKAHHQAIKQNKKLMVLLIKKECKGCIETIKTTFINQPYIEKINREYIAVLITKDQRSSYPIEMLYTLQYPSLFFLDNRELFVCKPIRGEITPNELNSYLEECK</sequence>
<dbReference type="PATRIC" id="fig|1172190.3.peg.1096"/>